<proteinExistence type="predicted"/>
<dbReference type="EMBL" id="CATOUU010000386">
    <property type="protein sequence ID" value="CAI9928019.1"/>
    <property type="molecule type" value="Genomic_DNA"/>
</dbReference>
<organism evidence="1">
    <name type="scientific">Hexamita inflata</name>
    <dbReference type="NCBI Taxonomy" id="28002"/>
    <lineage>
        <taxon>Eukaryota</taxon>
        <taxon>Metamonada</taxon>
        <taxon>Diplomonadida</taxon>
        <taxon>Hexamitidae</taxon>
        <taxon>Hexamitinae</taxon>
        <taxon>Hexamita</taxon>
    </lineage>
</organism>
<evidence type="ECO:0000313" key="1">
    <source>
        <dbReference type="EMBL" id="CAI9928019.1"/>
    </source>
</evidence>
<gene>
    <name evidence="1" type="ORF">HINF_LOCUS15664</name>
    <name evidence="2" type="ORF">HINF_LOCUS3475</name>
</gene>
<dbReference type="Proteomes" id="UP001642409">
    <property type="component" value="Unassembled WGS sequence"/>
</dbReference>
<evidence type="ECO:0000313" key="3">
    <source>
        <dbReference type="Proteomes" id="UP001642409"/>
    </source>
</evidence>
<accession>A0AA86NXZ2</accession>
<dbReference type="AlphaFoldDB" id="A0AA86NXZ2"/>
<name>A0AA86NXZ2_9EUKA</name>
<reference evidence="2 3" key="2">
    <citation type="submission" date="2024-07" db="EMBL/GenBank/DDBJ databases">
        <authorList>
            <person name="Akdeniz Z."/>
        </authorList>
    </citation>
    <scope>NUCLEOTIDE SEQUENCE [LARGE SCALE GENOMIC DNA]</scope>
</reference>
<reference evidence="1" key="1">
    <citation type="submission" date="2023-06" db="EMBL/GenBank/DDBJ databases">
        <authorList>
            <person name="Kurt Z."/>
        </authorList>
    </citation>
    <scope>NUCLEOTIDE SEQUENCE</scope>
</reference>
<keyword evidence="3" id="KW-1185">Reference proteome</keyword>
<evidence type="ECO:0000313" key="2">
    <source>
        <dbReference type="EMBL" id="CAL5975724.1"/>
    </source>
</evidence>
<protein>
    <submittedName>
        <fullName evidence="2">Hypothetical_protein</fullName>
    </submittedName>
</protein>
<sequence length="104" mass="12008">MTIFDFQFGISVKYQRKYFVSSGFVILLLHKNIINLTISQLCNLSKMKIEQIQSLELFQIVTNGICQQILIVSSKYTAAQFYKITWSGLKSQILDNLQCVTLTY</sequence>
<comment type="caution">
    <text evidence="1">The sequence shown here is derived from an EMBL/GenBank/DDBJ whole genome shotgun (WGS) entry which is preliminary data.</text>
</comment>
<dbReference type="EMBL" id="CAXDID020000006">
    <property type="protein sequence ID" value="CAL5975724.1"/>
    <property type="molecule type" value="Genomic_DNA"/>
</dbReference>